<dbReference type="Proteomes" id="UP000694846">
    <property type="component" value="Unplaced"/>
</dbReference>
<keyword evidence="1" id="KW-1185">Reference proteome</keyword>
<dbReference type="RefSeq" id="XP_025409989.1">
    <property type="nucleotide sequence ID" value="XM_025554204.1"/>
</dbReference>
<proteinExistence type="predicted"/>
<reference evidence="2" key="1">
    <citation type="submission" date="2025-08" db="UniProtKB">
        <authorList>
            <consortium name="RefSeq"/>
        </authorList>
    </citation>
    <scope>IDENTIFICATION</scope>
    <source>
        <tissue evidence="2">Whole body</tissue>
    </source>
</reference>
<evidence type="ECO:0000313" key="1">
    <source>
        <dbReference type="Proteomes" id="UP000694846"/>
    </source>
</evidence>
<gene>
    <name evidence="2" type="primary">LOC112683271</name>
</gene>
<sequence>MFYMITHELFFHIIALYSYMDIFFIRSFSRSFYMPASLKLTTISFCKSRIGDNQTEQSLNYKVDEKSRLNQMDQRKLLNRGQSELSCKRKTLTPDFLKIPYTTFSYILQTYSFLCMHIGDSAFEFKKRITARSSYSVYTGKEMAAADVKASIVNACQTQIKIRIKLNRQLSFEREGAS</sequence>
<name>A0A8B8FGH5_9HEMI</name>
<evidence type="ECO:0000313" key="2">
    <source>
        <dbReference type="RefSeq" id="XP_025409989.1"/>
    </source>
</evidence>
<accession>A0A8B8FGH5</accession>
<protein>
    <submittedName>
        <fullName evidence="2">Uncharacterized protein LOC112683271 isoform X1</fullName>
    </submittedName>
</protein>
<organism evidence="1 2">
    <name type="scientific">Sipha flava</name>
    <name type="common">yellow sugarcane aphid</name>
    <dbReference type="NCBI Taxonomy" id="143950"/>
    <lineage>
        <taxon>Eukaryota</taxon>
        <taxon>Metazoa</taxon>
        <taxon>Ecdysozoa</taxon>
        <taxon>Arthropoda</taxon>
        <taxon>Hexapoda</taxon>
        <taxon>Insecta</taxon>
        <taxon>Pterygota</taxon>
        <taxon>Neoptera</taxon>
        <taxon>Paraneoptera</taxon>
        <taxon>Hemiptera</taxon>
        <taxon>Sternorrhyncha</taxon>
        <taxon>Aphidomorpha</taxon>
        <taxon>Aphidoidea</taxon>
        <taxon>Aphididae</taxon>
        <taxon>Sipha</taxon>
    </lineage>
</organism>
<dbReference type="AlphaFoldDB" id="A0A8B8FGH5"/>
<dbReference type="GeneID" id="112683271"/>